<feature type="repeat" description="PPR" evidence="2">
    <location>
        <begin position="272"/>
        <end position="306"/>
    </location>
</feature>
<proteinExistence type="predicted"/>
<gene>
    <name evidence="3" type="ORF">Sjap_003025</name>
</gene>
<sequence length="405" mass="46052">MKAPMKSSSILVLRGFFSHFNKSVGCVTTTGHYHSHNRSSLSSCSFNTTTTTNDDGHTHRSSLLEDLFNRLNSSTSSAPPVSIRAIDTADSDYMDLGSHTVLTIEKLVHLGHYHLAEMHYDEGSVLEHNILLESMIICYCELGKFDKANKSMNKLLGYESYPCSTTYNILLLGLCRKKDMTEALCLFTRMVSIGDGIFPSIQCYESLIRGLCHNRKLDDALQVFDVMMQTRTQPTSLMYETLVIHLCKRGRVACAESLCIQMEGHFLAQPSNKVVYNYLIYQYCKERKMENALSVLLRMLKKCCECDAYTYNTLIHAFHKTGNVEAVLSFYKIMVVNGFSPNLITCKILNSKYYKDRKCAYKWPENVMPSSLENKNYLTLADKRKALLAQAGRAADRYSTMELYH</sequence>
<protein>
    <recommendedName>
        <fullName evidence="5">Pentatricopeptide repeat-containing protein</fullName>
    </recommendedName>
</protein>
<keyword evidence="4" id="KW-1185">Reference proteome</keyword>
<dbReference type="PANTHER" id="PTHR47932">
    <property type="entry name" value="ATPASE EXPRESSION PROTEIN 3"/>
    <property type="match status" value="1"/>
</dbReference>
<comment type="caution">
    <text evidence="3">The sequence shown here is derived from an EMBL/GenBank/DDBJ whole genome shotgun (WGS) entry which is preliminary data.</text>
</comment>
<evidence type="ECO:0000313" key="4">
    <source>
        <dbReference type="Proteomes" id="UP001417504"/>
    </source>
</evidence>
<dbReference type="GO" id="GO:0003729">
    <property type="term" value="F:mRNA binding"/>
    <property type="evidence" value="ECO:0007669"/>
    <property type="project" value="TreeGrafter"/>
</dbReference>
<feature type="repeat" description="PPR" evidence="2">
    <location>
        <begin position="307"/>
        <end position="341"/>
    </location>
</feature>
<dbReference type="Pfam" id="PF13041">
    <property type="entry name" value="PPR_2"/>
    <property type="match status" value="2"/>
</dbReference>
<dbReference type="NCBIfam" id="TIGR00756">
    <property type="entry name" value="PPR"/>
    <property type="match status" value="4"/>
</dbReference>
<feature type="repeat" description="PPR" evidence="2">
    <location>
        <begin position="163"/>
        <end position="197"/>
    </location>
</feature>
<evidence type="ECO:0000313" key="3">
    <source>
        <dbReference type="EMBL" id="KAK9155545.1"/>
    </source>
</evidence>
<dbReference type="PROSITE" id="PS51375">
    <property type="entry name" value="PPR"/>
    <property type="match status" value="4"/>
</dbReference>
<feature type="repeat" description="PPR" evidence="2">
    <location>
        <begin position="200"/>
        <end position="234"/>
    </location>
</feature>
<dbReference type="Gene3D" id="1.25.40.10">
    <property type="entry name" value="Tetratricopeptide repeat domain"/>
    <property type="match status" value="3"/>
</dbReference>
<evidence type="ECO:0008006" key="5">
    <source>
        <dbReference type="Google" id="ProtNLM"/>
    </source>
</evidence>
<reference evidence="3 4" key="1">
    <citation type="submission" date="2024-01" db="EMBL/GenBank/DDBJ databases">
        <title>Genome assemblies of Stephania.</title>
        <authorList>
            <person name="Yang L."/>
        </authorList>
    </citation>
    <scope>NUCLEOTIDE SEQUENCE [LARGE SCALE GENOMIC DNA]</scope>
    <source>
        <strain evidence="3">QJT</strain>
        <tissue evidence="3">Leaf</tissue>
    </source>
</reference>
<dbReference type="Proteomes" id="UP001417504">
    <property type="component" value="Unassembled WGS sequence"/>
</dbReference>
<dbReference type="InterPro" id="IPR011990">
    <property type="entry name" value="TPR-like_helical_dom_sf"/>
</dbReference>
<dbReference type="EMBL" id="JBBNAE010000001">
    <property type="protein sequence ID" value="KAK9155545.1"/>
    <property type="molecule type" value="Genomic_DNA"/>
</dbReference>
<name>A0AAP0PUP0_9MAGN</name>
<accession>A0AAP0PUP0</accession>
<evidence type="ECO:0000256" key="2">
    <source>
        <dbReference type="PROSITE-ProRule" id="PRU00708"/>
    </source>
</evidence>
<evidence type="ECO:0000256" key="1">
    <source>
        <dbReference type="ARBA" id="ARBA00022737"/>
    </source>
</evidence>
<keyword evidence="1" id="KW-0677">Repeat</keyword>
<dbReference type="Pfam" id="PF01535">
    <property type="entry name" value="PPR"/>
    <property type="match status" value="1"/>
</dbReference>
<dbReference type="AlphaFoldDB" id="A0AAP0PUP0"/>
<dbReference type="SUPFAM" id="SSF81901">
    <property type="entry name" value="HCP-like"/>
    <property type="match status" value="1"/>
</dbReference>
<dbReference type="InterPro" id="IPR002885">
    <property type="entry name" value="PPR_rpt"/>
</dbReference>
<organism evidence="3 4">
    <name type="scientific">Stephania japonica</name>
    <dbReference type="NCBI Taxonomy" id="461633"/>
    <lineage>
        <taxon>Eukaryota</taxon>
        <taxon>Viridiplantae</taxon>
        <taxon>Streptophyta</taxon>
        <taxon>Embryophyta</taxon>
        <taxon>Tracheophyta</taxon>
        <taxon>Spermatophyta</taxon>
        <taxon>Magnoliopsida</taxon>
        <taxon>Ranunculales</taxon>
        <taxon>Menispermaceae</taxon>
        <taxon>Menispermoideae</taxon>
        <taxon>Cissampelideae</taxon>
        <taxon>Stephania</taxon>
    </lineage>
</organism>
<dbReference type="PANTHER" id="PTHR47932:SF63">
    <property type="entry name" value="OS08G0290000 PROTEIN"/>
    <property type="match status" value="1"/>
</dbReference>